<evidence type="ECO:0000313" key="1">
    <source>
        <dbReference type="EMBL" id="GCE44348.1"/>
    </source>
</evidence>
<reference evidence="1 2" key="1">
    <citation type="submission" date="2018-11" db="EMBL/GenBank/DDBJ databases">
        <title>Microbial catabolism of amino acid.</title>
        <authorList>
            <person name="Hibi M."/>
            <person name="Ogawa J."/>
        </authorList>
    </citation>
    <scope>NUCLEOTIDE SEQUENCE [LARGE SCALE GENOMIC DNA]</scope>
    <source>
        <strain evidence="1 2">C31-06</strain>
    </source>
</reference>
<dbReference type="EMBL" id="BHYM01000093">
    <property type="protein sequence ID" value="GCE44348.1"/>
    <property type="molecule type" value="Genomic_DNA"/>
</dbReference>
<protein>
    <submittedName>
        <fullName evidence="1">Uncharacterized protein</fullName>
    </submittedName>
</protein>
<keyword evidence="2" id="KW-1185">Reference proteome</keyword>
<accession>A0A402CLF8</accession>
<dbReference type="AlphaFoldDB" id="A0A402CLF8"/>
<name>A0A402CLF8_RHOWR</name>
<comment type="caution">
    <text evidence="1">The sequence shown here is derived from an EMBL/GenBank/DDBJ whole genome shotgun (WGS) entry which is preliminary data.</text>
</comment>
<evidence type="ECO:0000313" key="2">
    <source>
        <dbReference type="Proteomes" id="UP000287519"/>
    </source>
</evidence>
<gene>
    <name evidence="1" type="ORF">Rhow_008769</name>
</gene>
<organism evidence="1 2">
    <name type="scientific">Rhodococcus wratislaviensis</name>
    <name type="common">Tsukamurella wratislaviensis</name>
    <dbReference type="NCBI Taxonomy" id="44752"/>
    <lineage>
        <taxon>Bacteria</taxon>
        <taxon>Bacillati</taxon>
        <taxon>Actinomycetota</taxon>
        <taxon>Actinomycetes</taxon>
        <taxon>Mycobacteriales</taxon>
        <taxon>Nocardiaceae</taxon>
        <taxon>Rhodococcus</taxon>
    </lineage>
</organism>
<proteinExistence type="predicted"/>
<dbReference type="Proteomes" id="UP000287519">
    <property type="component" value="Unassembled WGS sequence"/>
</dbReference>
<sequence>MADQNRPDVPPVVVTLNPTNRPFANNLTRINRSDRRRNSNFRCHART</sequence>
<dbReference type="RefSeq" id="WP_192582131.1">
    <property type="nucleotide sequence ID" value="NZ_BHYM01000093.1"/>
</dbReference>